<keyword evidence="1" id="KW-0732">Signal</keyword>
<evidence type="ECO:0000313" key="2">
    <source>
        <dbReference type="EMBL" id="GEB83428.1"/>
    </source>
</evidence>
<dbReference type="Proteomes" id="UP000317617">
    <property type="component" value="Unassembled WGS sequence"/>
</dbReference>
<organism evidence="2 3">
    <name type="scientific">Acetobacter orleanensis</name>
    <dbReference type="NCBI Taxonomy" id="104099"/>
    <lineage>
        <taxon>Bacteria</taxon>
        <taxon>Pseudomonadati</taxon>
        <taxon>Pseudomonadota</taxon>
        <taxon>Alphaproteobacteria</taxon>
        <taxon>Acetobacterales</taxon>
        <taxon>Acetobacteraceae</taxon>
        <taxon>Acetobacter</taxon>
    </lineage>
</organism>
<feature type="signal peptide" evidence="1">
    <location>
        <begin position="1"/>
        <end position="28"/>
    </location>
</feature>
<dbReference type="InterPro" id="IPR011990">
    <property type="entry name" value="TPR-like_helical_dom_sf"/>
</dbReference>
<dbReference type="Gene3D" id="1.25.40.10">
    <property type="entry name" value="Tetratricopeptide repeat domain"/>
    <property type="match status" value="1"/>
</dbReference>
<evidence type="ECO:0000313" key="3">
    <source>
        <dbReference type="Proteomes" id="UP000317617"/>
    </source>
</evidence>
<sequence length="764" mass="80197">MRRIVVCLILTQALAPWTGLSPLPSAHADTSVHTSLPHASLFLPCDAQTGVAAFWSGPEFIVVADQPVPAMLHVSGKGLFSQADVTMLDTATVIRLHLPTHPQVSLSRQSDGWLLQEVTAGKAGIASSPSVGVVSVLRPGAVLFPQKQPGRLVTFPDPASGGRLLIAPSREQTGGVAQVVQAVGYAVRPSLEGIVISAASPQIMMRRTAEGAVLDAVALQPLPVGQKETASADTENGAEQDREWLGLLNTQSGPEPVSRLASAQRAFAAGKPWLALRTLEKPPPQNAPAETNAEKTAETFLHAAASLLVGRVGQAEALNTAYFGDASATRVWRGLYLMQAGQSSRVASVLLAAGFAQMQTYPAAVRALILPQVANYIVQFGDAASIDQLGPLPDDSAYDLARALVQARADQTETARVALENLTASSSSQTAAYARAALVGLMLDKDMLAPAMAAEAYGKLLDNDGQPAALPAGPKARIRLGLAHALTLAGQPQEALAVLDKVQAQPDAPQDVLSDAYQAVLKALIFPSKPLQDPPSAAQPMALNTTTRFGLIASHLSHVMECAGKAKLLDGYGRLLLQAGQVDAAMAALGQATVLQDNPIARAEADDLLAQAALHAHRPDVAQRALDRAAGIPLPDDQATQRTYDMAGLMVERGEAAKALSLLAQDETDAGLDLRGKLYESEKRWPEAVLVVGRLAARGLPEEGVLTNPQQVLALRLATDAAAAQDSVTLSRLKGWLAGRTLGRERDALFAMQLQSIKLGSSAL</sequence>
<gene>
    <name evidence="2" type="ORF">AOR01nite_19050</name>
</gene>
<dbReference type="RefSeq" id="WP_048835072.1">
    <property type="nucleotide sequence ID" value="NZ_BJMU01000011.1"/>
</dbReference>
<proteinExistence type="predicted"/>
<comment type="caution">
    <text evidence="2">The sequence shown here is derived from an EMBL/GenBank/DDBJ whole genome shotgun (WGS) entry which is preliminary data.</text>
</comment>
<keyword evidence="3" id="KW-1185">Reference proteome</keyword>
<dbReference type="EMBL" id="BJMU01000011">
    <property type="protein sequence ID" value="GEB83428.1"/>
    <property type="molecule type" value="Genomic_DNA"/>
</dbReference>
<protein>
    <submittedName>
        <fullName evidence="2">Uncharacterized protein</fullName>
    </submittedName>
</protein>
<name>A0A4Y3TNN5_9PROT</name>
<accession>A0A4Y3TNN5</accession>
<reference evidence="2 3" key="1">
    <citation type="submission" date="2019-06" db="EMBL/GenBank/DDBJ databases">
        <title>Whole genome shotgun sequence of Acetobacter orleanensis NBRC 13752.</title>
        <authorList>
            <person name="Hosoyama A."/>
            <person name="Uohara A."/>
            <person name="Ohji S."/>
            <person name="Ichikawa N."/>
        </authorList>
    </citation>
    <scope>NUCLEOTIDE SEQUENCE [LARGE SCALE GENOMIC DNA]</scope>
    <source>
        <strain evidence="2 3">NBRC 13752</strain>
    </source>
</reference>
<dbReference type="AlphaFoldDB" id="A0A4Y3TNN5"/>
<dbReference type="OrthoDB" id="7224615at2"/>
<feature type="chain" id="PRO_5021405428" evidence="1">
    <location>
        <begin position="29"/>
        <end position="764"/>
    </location>
</feature>
<evidence type="ECO:0000256" key="1">
    <source>
        <dbReference type="SAM" id="SignalP"/>
    </source>
</evidence>